<name>A0A163KRI6_9BACI</name>
<evidence type="ECO:0000313" key="2">
    <source>
        <dbReference type="Proteomes" id="UP000076510"/>
    </source>
</evidence>
<dbReference type="OrthoDB" id="2933939at2"/>
<evidence type="ECO:0000313" key="1">
    <source>
        <dbReference type="EMBL" id="KZE48031.1"/>
    </source>
</evidence>
<reference evidence="2" key="1">
    <citation type="submission" date="2016-01" db="EMBL/GenBank/DDBJ databases">
        <title>Whole genome sequencing of Bhargavaea cecembensis T14.</title>
        <authorList>
            <person name="Hong K.W."/>
        </authorList>
    </citation>
    <scope>NUCLEOTIDE SEQUENCE [LARGE SCALE GENOMIC DNA]</scope>
    <source>
        <strain evidence="2">M19</strain>
    </source>
</reference>
<comment type="caution">
    <text evidence="1">The sequence shown here is derived from an EMBL/GenBank/DDBJ whole genome shotgun (WGS) entry which is preliminary data.</text>
</comment>
<organism evidence="1 2">
    <name type="scientific">Rossellomorea marisflavi</name>
    <dbReference type="NCBI Taxonomy" id="189381"/>
    <lineage>
        <taxon>Bacteria</taxon>
        <taxon>Bacillati</taxon>
        <taxon>Bacillota</taxon>
        <taxon>Bacilli</taxon>
        <taxon>Bacillales</taxon>
        <taxon>Bacillaceae</taxon>
        <taxon>Rossellomorea</taxon>
    </lineage>
</organism>
<accession>A0A163KRI6</accession>
<gene>
    <name evidence="1" type="ORF">AV649_20095</name>
</gene>
<dbReference type="Proteomes" id="UP000076510">
    <property type="component" value="Unassembled WGS sequence"/>
</dbReference>
<proteinExistence type="predicted"/>
<dbReference type="AlphaFoldDB" id="A0A163KRI6"/>
<sequence length="261" mass="30094">MRIQYITILLPEHNEWVDALIGFIRPLQNPSLQGIAKPEVRLMRSSVKHPEICLEGGDEDARLILEGMTVSPSPMGQGEIPQLPECTWGVISIEECADLLQDLIEGVDHVGLNIPTRQVGEREWQTFRTSLSKGTSLYRYPGEEWPFTIPSTDEEFHDDIRTFSYDRAPKFEWVYDEYADLPYLQFALYTKATRSELEKLLPSPVAFSIQGLEDHFRSLFIKSPWPGLGIRMDLYYSEKEDRQWRTGEWLVREGRRIGSAG</sequence>
<dbReference type="EMBL" id="LQQY01000019">
    <property type="protein sequence ID" value="KZE48031.1"/>
    <property type="molecule type" value="Genomic_DNA"/>
</dbReference>
<dbReference type="RefSeq" id="WP_053071968.1">
    <property type="nucleotide sequence ID" value="NZ_CP085398.1"/>
</dbReference>
<protein>
    <submittedName>
        <fullName evidence="1">Uncharacterized protein</fullName>
    </submittedName>
</protein>